<dbReference type="GO" id="GO:0004674">
    <property type="term" value="F:protein serine/threonine kinase activity"/>
    <property type="evidence" value="ECO:0007669"/>
    <property type="project" value="UniProtKB-KW"/>
</dbReference>
<keyword evidence="3" id="KW-0418">Kinase</keyword>
<evidence type="ECO:0000256" key="6">
    <source>
        <dbReference type="RuleBase" id="RU000304"/>
    </source>
</evidence>
<evidence type="ECO:0000256" key="2">
    <source>
        <dbReference type="ARBA" id="ARBA00022741"/>
    </source>
</evidence>
<dbReference type="Gene3D" id="1.10.510.10">
    <property type="entry name" value="Transferase(Phosphotransferase) domain 1"/>
    <property type="match status" value="1"/>
</dbReference>
<keyword evidence="7" id="KW-0472">Membrane</keyword>
<dbReference type="InterPro" id="IPR000719">
    <property type="entry name" value="Prot_kinase_dom"/>
</dbReference>
<evidence type="ECO:0000256" key="4">
    <source>
        <dbReference type="ARBA" id="ARBA00022840"/>
    </source>
</evidence>
<dbReference type="Proteomes" id="UP000636709">
    <property type="component" value="Unassembled WGS sequence"/>
</dbReference>
<dbReference type="InterPro" id="IPR011009">
    <property type="entry name" value="Kinase-like_dom_sf"/>
</dbReference>
<evidence type="ECO:0000256" key="3">
    <source>
        <dbReference type="ARBA" id="ARBA00022777"/>
    </source>
</evidence>
<evidence type="ECO:0000313" key="10">
    <source>
        <dbReference type="Proteomes" id="UP000636709"/>
    </source>
</evidence>
<feature type="transmembrane region" description="Helical" evidence="7">
    <location>
        <begin position="260"/>
        <end position="281"/>
    </location>
</feature>
<keyword evidence="1" id="KW-0808">Transferase</keyword>
<dbReference type="AlphaFoldDB" id="A0A835ANJ1"/>
<keyword evidence="4 5" id="KW-0067">ATP-binding</keyword>
<evidence type="ECO:0000259" key="8">
    <source>
        <dbReference type="PROSITE" id="PS50011"/>
    </source>
</evidence>
<keyword evidence="6" id="KW-0723">Serine/threonine-protein kinase</keyword>
<keyword evidence="7" id="KW-1133">Transmembrane helix</keyword>
<keyword evidence="7" id="KW-0812">Transmembrane</keyword>
<evidence type="ECO:0000313" key="9">
    <source>
        <dbReference type="EMBL" id="KAF8667257.1"/>
    </source>
</evidence>
<dbReference type="PANTHER" id="PTHR45707">
    <property type="entry name" value="C2 CALCIUM/LIPID-BINDING PLANT PHOSPHORIBOSYLTRANSFERASE FAMILY PROTEIN"/>
    <property type="match status" value="1"/>
</dbReference>
<dbReference type="PANTHER" id="PTHR45707:SF43">
    <property type="entry name" value="PROTEIN KINASE DOMAIN-CONTAINING PROTEIN"/>
    <property type="match status" value="1"/>
</dbReference>
<dbReference type="SMART" id="SM00220">
    <property type="entry name" value="S_TKc"/>
    <property type="match status" value="1"/>
</dbReference>
<feature type="binding site" evidence="5">
    <location>
        <position position="64"/>
    </location>
    <ligand>
        <name>ATP</name>
        <dbReference type="ChEBI" id="CHEBI:30616"/>
    </ligand>
</feature>
<dbReference type="Pfam" id="PF00069">
    <property type="entry name" value="Pkinase"/>
    <property type="match status" value="1"/>
</dbReference>
<dbReference type="EMBL" id="JACEFO010002300">
    <property type="protein sequence ID" value="KAF8667257.1"/>
    <property type="molecule type" value="Genomic_DNA"/>
</dbReference>
<accession>A0A835ANJ1</accession>
<proteinExistence type="inferred from homology"/>
<evidence type="ECO:0000256" key="7">
    <source>
        <dbReference type="SAM" id="Phobius"/>
    </source>
</evidence>
<evidence type="ECO:0000256" key="1">
    <source>
        <dbReference type="ARBA" id="ARBA00022679"/>
    </source>
</evidence>
<reference evidence="9" key="1">
    <citation type="submission" date="2020-07" db="EMBL/GenBank/DDBJ databases">
        <title>Genome sequence and genetic diversity analysis of an under-domesticated orphan crop, white fonio (Digitaria exilis).</title>
        <authorList>
            <person name="Bennetzen J.L."/>
            <person name="Chen S."/>
            <person name="Ma X."/>
            <person name="Wang X."/>
            <person name="Yssel A.E.J."/>
            <person name="Chaluvadi S.R."/>
            <person name="Johnson M."/>
            <person name="Gangashetty P."/>
            <person name="Hamidou F."/>
            <person name="Sanogo M.D."/>
            <person name="Zwaenepoel A."/>
            <person name="Wallace J."/>
            <person name="Van De Peer Y."/>
            <person name="Van Deynze A."/>
        </authorList>
    </citation>
    <scope>NUCLEOTIDE SEQUENCE</scope>
    <source>
        <tissue evidence="9">Leaves</tissue>
    </source>
</reference>
<organism evidence="9 10">
    <name type="scientific">Digitaria exilis</name>
    <dbReference type="NCBI Taxonomy" id="1010633"/>
    <lineage>
        <taxon>Eukaryota</taxon>
        <taxon>Viridiplantae</taxon>
        <taxon>Streptophyta</taxon>
        <taxon>Embryophyta</taxon>
        <taxon>Tracheophyta</taxon>
        <taxon>Spermatophyta</taxon>
        <taxon>Magnoliopsida</taxon>
        <taxon>Liliopsida</taxon>
        <taxon>Poales</taxon>
        <taxon>Poaceae</taxon>
        <taxon>PACMAD clade</taxon>
        <taxon>Panicoideae</taxon>
        <taxon>Panicodae</taxon>
        <taxon>Paniceae</taxon>
        <taxon>Anthephorinae</taxon>
        <taxon>Digitaria</taxon>
    </lineage>
</organism>
<evidence type="ECO:0000256" key="5">
    <source>
        <dbReference type="PROSITE-ProRule" id="PRU10141"/>
    </source>
</evidence>
<keyword evidence="10" id="KW-1185">Reference proteome</keyword>
<dbReference type="PROSITE" id="PS50011">
    <property type="entry name" value="PROTEIN_KINASE_DOM"/>
    <property type="match status" value="1"/>
</dbReference>
<dbReference type="GO" id="GO:0005524">
    <property type="term" value="F:ATP binding"/>
    <property type="evidence" value="ECO:0007669"/>
    <property type="project" value="UniProtKB-UniRule"/>
</dbReference>
<sequence>MDEKECGIEELEHMFTNESSKPIRISYSAIKSITKNFYREIGCGGFGTVYLGALRNDFMVAVKKLRIISPSQEDLAEKQFLVELKFLKTVKKHKNIVRFLGYCAYRNRLVMEVEGEDRLVDEPAGMFLCFEYAPNGNVHDYLQGKTHGHEWSIRYKIIKGICQGLRHLHQSQIMHLDLKPANVLLGAQMEPKITDFGVSRNNITQFTIETNSRMGTLGYMPPEWIDGGKISFKTDIYSLGIVMIILLRGSNEIFPENVRIIYLNFLTPVFIIFSIFLDYTVQRRRSHVRTLTPMNTRTQTLPPMSISEGLSR</sequence>
<feature type="domain" description="Protein kinase" evidence="8">
    <location>
        <begin position="35"/>
        <end position="312"/>
    </location>
</feature>
<dbReference type="PROSITE" id="PS00108">
    <property type="entry name" value="PROTEIN_KINASE_ST"/>
    <property type="match status" value="1"/>
</dbReference>
<name>A0A835ANJ1_9POAL</name>
<dbReference type="InterPro" id="IPR017441">
    <property type="entry name" value="Protein_kinase_ATP_BS"/>
</dbReference>
<protein>
    <recommendedName>
        <fullName evidence="8">Protein kinase domain-containing protein</fullName>
    </recommendedName>
</protein>
<dbReference type="OrthoDB" id="1668230at2759"/>
<keyword evidence="2 5" id="KW-0547">Nucleotide-binding</keyword>
<dbReference type="PROSITE" id="PS00107">
    <property type="entry name" value="PROTEIN_KINASE_ATP"/>
    <property type="match status" value="1"/>
</dbReference>
<gene>
    <name evidence="9" type="ORF">HU200_052924</name>
</gene>
<dbReference type="SUPFAM" id="SSF56112">
    <property type="entry name" value="Protein kinase-like (PK-like)"/>
    <property type="match status" value="1"/>
</dbReference>
<dbReference type="InterPro" id="IPR008271">
    <property type="entry name" value="Ser/Thr_kinase_AS"/>
</dbReference>
<comment type="caution">
    <text evidence="9">The sequence shown here is derived from an EMBL/GenBank/DDBJ whole genome shotgun (WGS) entry which is preliminary data.</text>
</comment>
<comment type="similarity">
    <text evidence="6">Belongs to the protein kinase superfamily.</text>
</comment>